<dbReference type="Proteomes" id="UP000807115">
    <property type="component" value="Chromosome 1"/>
</dbReference>
<evidence type="ECO:0000313" key="2">
    <source>
        <dbReference type="Proteomes" id="UP000807115"/>
    </source>
</evidence>
<dbReference type="AlphaFoldDB" id="A0A921RZE2"/>
<evidence type="ECO:0000313" key="1">
    <source>
        <dbReference type="EMBL" id="KAG0548898.1"/>
    </source>
</evidence>
<accession>A0A921RZE2</accession>
<organism evidence="1 2">
    <name type="scientific">Sorghum bicolor</name>
    <name type="common">Sorghum</name>
    <name type="synonym">Sorghum vulgare</name>
    <dbReference type="NCBI Taxonomy" id="4558"/>
    <lineage>
        <taxon>Eukaryota</taxon>
        <taxon>Viridiplantae</taxon>
        <taxon>Streptophyta</taxon>
        <taxon>Embryophyta</taxon>
        <taxon>Tracheophyta</taxon>
        <taxon>Spermatophyta</taxon>
        <taxon>Magnoliopsida</taxon>
        <taxon>Liliopsida</taxon>
        <taxon>Poales</taxon>
        <taxon>Poaceae</taxon>
        <taxon>PACMAD clade</taxon>
        <taxon>Panicoideae</taxon>
        <taxon>Andropogonodae</taxon>
        <taxon>Andropogoneae</taxon>
        <taxon>Sorghinae</taxon>
        <taxon>Sorghum</taxon>
    </lineage>
</organism>
<comment type="caution">
    <text evidence="1">The sequence shown here is derived from an EMBL/GenBank/DDBJ whole genome shotgun (WGS) entry which is preliminary data.</text>
</comment>
<sequence>MSLPFRVLVPRRENPSSCHSVMNCFRAVFSTVLRLQNVASVLQFNRSIFFGYFQLHALTEIVNVLLAIEEACNLFTEADKCFDILRNTLLTFSWATYVFPP</sequence>
<proteinExistence type="predicted"/>
<dbReference type="EMBL" id="CM027680">
    <property type="protein sequence ID" value="KAG0548898.1"/>
    <property type="molecule type" value="Genomic_DNA"/>
</dbReference>
<reference evidence="1" key="2">
    <citation type="submission" date="2020-10" db="EMBL/GenBank/DDBJ databases">
        <authorList>
            <person name="Cooper E.A."/>
            <person name="Brenton Z.W."/>
            <person name="Flinn B.S."/>
            <person name="Jenkins J."/>
            <person name="Shu S."/>
            <person name="Flowers D."/>
            <person name="Luo F."/>
            <person name="Wang Y."/>
            <person name="Xia P."/>
            <person name="Barry K."/>
            <person name="Daum C."/>
            <person name="Lipzen A."/>
            <person name="Yoshinaga Y."/>
            <person name="Schmutz J."/>
            <person name="Saski C."/>
            <person name="Vermerris W."/>
            <person name="Kresovich S."/>
        </authorList>
    </citation>
    <scope>NUCLEOTIDE SEQUENCE</scope>
</reference>
<gene>
    <name evidence="1" type="ORF">BDA96_01G207100</name>
</gene>
<reference evidence="1" key="1">
    <citation type="journal article" date="2019" name="BMC Genomics">
        <title>A new reference genome for Sorghum bicolor reveals high levels of sequence similarity between sweet and grain genotypes: implications for the genetics of sugar metabolism.</title>
        <authorList>
            <person name="Cooper E.A."/>
            <person name="Brenton Z.W."/>
            <person name="Flinn B.S."/>
            <person name="Jenkins J."/>
            <person name="Shu S."/>
            <person name="Flowers D."/>
            <person name="Luo F."/>
            <person name="Wang Y."/>
            <person name="Xia P."/>
            <person name="Barry K."/>
            <person name="Daum C."/>
            <person name="Lipzen A."/>
            <person name="Yoshinaga Y."/>
            <person name="Schmutz J."/>
            <person name="Saski C."/>
            <person name="Vermerris W."/>
            <person name="Kresovich S."/>
        </authorList>
    </citation>
    <scope>NUCLEOTIDE SEQUENCE</scope>
</reference>
<name>A0A921RZE2_SORBI</name>
<protein>
    <submittedName>
        <fullName evidence="1">Uncharacterized protein</fullName>
    </submittedName>
</protein>